<organism evidence="8 9">
    <name type="scientific">Tricholomella constricta</name>
    <dbReference type="NCBI Taxonomy" id="117010"/>
    <lineage>
        <taxon>Eukaryota</taxon>
        <taxon>Fungi</taxon>
        <taxon>Dikarya</taxon>
        <taxon>Basidiomycota</taxon>
        <taxon>Agaricomycotina</taxon>
        <taxon>Agaricomycetes</taxon>
        <taxon>Agaricomycetidae</taxon>
        <taxon>Agaricales</taxon>
        <taxon>Tricholomatineae</taxon>
        <taxon>Lyophyllaceae</taxon>
        <taxon>Tricholomella</taxon>
    </lineage>
</organism>
<feature type="compositionally biased region" description="Low complexity" evidence="6">
    <location>
        <begin position="192"/>
        <end position="226"/>
    </location>
</feature>
<dbReference type="InterPro" id="IPR013083">
    <property type="entry name" value="Znf_RING/FYVE/PHD"/>
</dbReference>
<evidence type="ECO:0000256" key="3">
    <source>
        <dbReference type="ARBA" id="ARBA00022833"/>
    </source>
</evidence>
<comment type="caution">
    <text evidence="8">The sequence shown here is derived from an EMBL/GenBank/DDBJ whole genome shotgun (WGS) entry which is preliminary data.</text>
</comment>
<dbReference type="InterPro" id="IPR018957">
    <property type="entry name" value="Znf_C3HC4_RING-type"/>
</dbReference>
<dbReference type="PANTHER" id="PTHR25465">
    <property type="entry name" value="B-BOX DOMAIN CONTAINING"/>
    <property type="match status" value="1"/>
</dbReference>
<feature type="region of interest" description="Disordered" evidence="6">
    <location>
        <begin position="186"/>
        <end position="277"/>
    </location>
</feature>
<dbReference type="SMART" id="SM00184">
    <property type="entry name" value="RING"/>
    <property type="match status" value="1"/>
</dbReference>
<evidence type="ECO:0000256" key="1">
    <source>
        <dbReference type="ARBA" id="ARBA00022723"/>
    </source>
</evidence>
<name>A0A8H5GYU6_9AGAR</name>
<dbReference type="Gene3D" id="3.30.40.10">
    <property type="entry name" value="Zinc/RING finger domain, C3HC4 (zinc finger)"/>
    <property type="match status" value="1"/>
</dbReference>
<dbReference type="PROSITE" id="PS00518">
    <property type="entry name" value="ZF_RING_1"/>
    <property type="match status" value="1"/>
</dbReference>
<keyword evidence="2 4" id="KW-0863">Zinc-finger</keyword>
<dbReference type="Pfam" id="PF00097">
    <property type="entry name" value="zf-C3HC4"/>
    <property type="match status" value="1"/>
</dbReference>
<dbReference type="AlphaFoldDB" id="A0A8H5GYU6"/>
<dbReference type="PANTHER" id="PTHR25465:SF49">
    <property type="entry name" value="BLOODTHIRSTY-RELATED GENE FAMILY, MEMBER 1-RELATED"/>
    <property type="match status" value="1"/>
</dbReference>
<keyword evidence="9" id="KW-1185">Reference proteome</keyword>
<keyword evidence="1" id="KW-0479">Metal-binding</keyword>
<feature type="coiled-coil region" evidence="5">
    <location>
        <begin position="84"/>
        <end position="118"/>
    </location>
</feature>
<evidence type="ECO:0000256" key="5">
    <source>
        <dbReference type="SAM" id="Coils"/>
    </source>
</evidence>
<dbReference type="EMBL" id="JAACJP010000040">
    <property type="protein sequence ID" value="KAF5373335.1"/>
    <property type="molecule type" value="Genomic_DNA"/>
</dbReference>
<dbReference type="InterPro" id="IPR001841">
    <property type="entry name" value="Znf_RING"/>
</dbReference>
<keyword evidence="5" id="KW-0175">Coiled coil</keyword>
<dbReference type="InterPro" id="IPR017907">
    <property type="entry name" value="Znf_RING_CS"/>
</dbReference>
<dbReference type="InterPro" id="IPR051051">
    <property type="entry name" value="E3_ubiq-ligase_TRIM/RNF"/>
</dbReference>
<dbReference type="SUPFAM" id="SSF57850">
    <property type="entry name" value="RING/U-box"/>
    <property type="match status" value="1"/>
</dbReference>
<dbReference type="GO" id="GO:0008270">
    <property type="term" value="F:zinc ion binding"/>
    <property type="evidence" value="ECO:0007669"/>
    <property type="project" value="UniProtKB-KW"/>
</dbReference>
<feature type="compositionally biased region" description="Basic and acidic residues" evidence="6">
    <location>
        <begin position="258"/>
        <end position="270"/>
    </location>
</feature>
<sequence length="351" mass="40170">MSGDCSICLTAFKEPVSIPCGHIYCTRCLADHVNAPGSDDLKSTCPTCRKMFNIVTPDLTYLPKKYHPYIVPSVRRLYLDTARQADLQENLSAAQERIKKLERDQETLLRQCERHMAAARAHAEGEKKVRDDNTHLCHALREKEKEYSYSQEKVVLDLEKLEAERNSWKSKYKDLKKRHAELNRDLNEADTSNSSSPPFKFSQQSSRVDMAESSMSTSTSADISGSMFRPDGAREIRPIPAKSRMKARPRPSTPLPFDGDRTKRQRRTDSDDNEFSLSSYTAELSGRAEPDNRTVKKCIDCAVKRAYEGKWAFQRTKRPSDQEVLSQSNTVALYRLPTALSRLYHDDEHER</sequence>
<evidence type="ECO:0000259" key="7">
    <source>
        <dbReference type="PROSITE" id="PS50089"/>
    </source>
</evidence>
<protein>
    <recommendedName>
        <fullName evidence="7">RING-type domain-containing protein</fullName>
    </recommendedName>
</protein>
<dbReference type="Proteomes" id="UP000565441">
    <property type="component" value="Unassembled WGS sequence"/>
</dbReference>
<feature type="domain" description="RING-type" evidence="7">
    <location>
        <begin position="5"/>
        <end position="49"/>
    </location>
</feature>
<dbReference type="OrthoDB" id="6270329at2759"/>
<proteinExistence type="predicted"/>
<evidence type="ECO:0000313" key="8">
    <source>
        <dbReference type="EMBL" id="KAF5373335.1"/>
    </source>
</evidence>
<evidence type="ECO:0000256" key="4">
    <source>
        <dbReference type="PROSITE-ProRule" id="PRU00175"/>
    </source>
</evidence>
<keyword evidence="3" id="KW-0862">Zinc</keyword>
<reference evidence="8 9" key="1">
    <citation type="journal article" date="2020" name="ISME J.">
        <title>Uncovering the hidden diversity of litter-decomposition mechanisms in mushroom-forming fungi.</title>
        <authorList>
            <person name="Floudas D."/>
            <person name="Bentzer J."/>
            <person name="Ahren D."/>
            <person name="Johansson T."/>
            <person name="Persson P."/>
            <person name="Tunlid A."/>
        </authorList>
    </citation>
    <scope>NUCLEOTIDE SEQUENCE [LARGE SCALE GENOMIC DNA]</scope>
    <source>
        <strain evidence="8 9">CBS 661.87</strain>
    </source>
</reference>
<gene>
    <name evidence="8" type="ORF">D9615_007382</name>
</gene>
<evidence type="ECO:0000256" key="6">
    <source>
        <dbReference type="SAM" id="MobiDB-lite"/>
    </source>
</evidence>
<accession>A0A8H5GYU6</accession>
<dbReference type="PROSITE" id="PS50089">
    <property type="entry name" value="ZF_RING_2"/>
    <property type="match status" value="1"/>
</dbReference>
<evidence type="ECO:0000313" key="9">
    <source>
        <dbReference type="Proteomes" id="UP000565441"/>
    </source>
</evidence>
<evidence type="ECO:0000256" key="2">
    <source>
        <dbReference type="ARBA" id="ARBA00022771"/>
    </source>
</evidence>